<sequence>MTPVGYHSPLVHAAYHDLLRSLLDEAVSAIRGTPTRVERNGRVYWYDSYRIGSEVKKSYIGEDSEGLRLRLAQVPALREQIAAAQANRTRLIRILRAEGFLGVDAGTGSLLAAMAKTGVFRLGGTLVGTVAFRLYEGELGVRFGLEQAAQTNDIDIASFERLSLALDDAVEEALPRLLVGFSFAPAPVLDERRAWRWRQSRSETLVEFLTPAFTEREEPRQLPALGVHAQSLHYLNYLIAEPIKAAVTYRGGVLVQIPRPERFAIHKLIVSDRRQGGPDSLKAVKDRRQAAMLIDILARDRPDELREAYTDALARGPRWRERLASAIARIDGLEQQLATL</sequence>
<evidence type="ECO:0008006" key="5">
    <source>
        <dbReference type="Google" id="ProtNLM"/>
    </source>
</evidence>
<protein>
    <recommendedName>
        <fullName evidence="5">Nucleotidyltransferase</fullName>
    </recommendedName>
</protein>
<dbReference type="Proteomes" id="UP000199664">
    <property type="component" value="Unassembled WGS sequence"/>
</dbReference>
<evidence type="ECO:0000259" key="1">
    <source>
        <dbReference type="Pfam" id="PF12281"/>
    </source>
</evidence>
<dbReference type="InterPro" id="IPR046738">
    <property type="entry name" value="DUF6788"/>
</dbReference>
<dbReference type="EMBL" id="FOAN01000002">
    <property type="protein sequence ID" value="SEK87611.1"/>
    <property type="molecule type" value="Genomic_DNA"/>
</dbReference>
<dbReference type="OrthoDB" id="5469612at2"/>
<dbReference type="Pfam" id="PF20586">
    <property type="entry name" value="DUF6788"/>
    <property type="match status" value="1"/>
</dbReference>
<feature type="domain" description="DUF6788" evidence="2">
    <location>
        <begin position="25"/>
        <end position="67"/>
    </location>
</feature>
<gene>
    <name evidence="3" type="ORF">SAMN04515666_102247</name>
</gene>
<accession>A0A1H7KL94</accession>
<dbReference type="Pfam" id="PF12281">
    <property type="entry name" value="NTP_transf_8"/>
    <property type="match status" value="1"/>
</dbReference>
<evidence type="ECO:0000313" key="3">
    <source>
        <dbReference type="EMBL" id="SEK87611.1"/>
    </source>
</evidence>
<dbReference type="InterPro" id="IPR058575">
    <property type="entry name" value="NTP_transf_8_dom"/>
</dbReference>
<name>A0A1H7KL94_9HYPH</name>
<evidence type="ECO:0000259" key="2">
    <source>
        <dbReference type="Pfam" id="PF20586"/>
    </source>
</evidence>
<dbReference type="PIRSF" id="PIRSF031854">
    <property type="entry name" value="UCP031854"/>
    <property type="match status" value="1"/>
</dbReference>
<proteinExistence type="predicted"/>
<evidence type="ECO:0000313" key="4">
    <source>
        <dbReference type="Proteomes" id="UP000199664"/>
    </source>
</evidence>
<reference evidence="4" key="1">
    <citation type="submission" date="2016-10" db="EMBL/GenBank/DDBJ databases">
        <authorList>
            <person name="Varghese N."/>
            <person name="Submissions S."/>
        </authorList>
    </citation>
    <scope>NUCLEOTIDE SEQUENCE [LARGE SCALE GENOMIC DNA]</scope>
    <source>
        <strain evidence="4">LMG 26383,CCUG 61248,R- 45681</strain>
    </source>
</reference>
<dbReference type="AlphaFoldDB" id="A0A1H7KL94"/>
<dbReference type="InterPro" id="IPR022550">
    <property type="entry name" value="NTP_transf_8"/>
</dbReference>
<dbReference type="RefSeq" id="WP_091831123.1">
    <property type="nucleotide sequence ID" value="NZ_FOAN01000002.1"/>
</dbReference>
<feature type="domain" description="Nucleotidyltransferase-like" evidence="1">
    <location>
        <begin position="107"/>
        <end position="313"/>
    </location>
</feature>
<keyword evidence="4" id="KW-1185">Reference proteome</keyword>
<dbReference type="STRING" id="1036779.SAMN04515666_102247"/>
<organism evidence="3 4">
    <name type="scientific">Bosea lupini</name>
    <dbReference type="NCBI Taxonomy" id="1036779"/>
    <lineage>
        <taxon>Bacteria</taxon>
        <taxon>Pseudomonadati</taxon>
        <taxon>Pseudomonadota</taxon>
        <taxon>Alphaproteobacteria</taxon>
        <taxon>Hyphomicrobiales</taxon>
        <taxon>Boseaceae</taxon>
        <taxon>Bosea</taxon>
    </lineage>
</organism>